<evidence type="ECO:0000313" key="3">
    <source>
        <dbReference type="Proteomes" id="UP001497480"/>
    </source>
</evidence>
<feature type="region of interest" description="Disordered" evidence="1">
    <location>
        <begin position="204"/>
        <end position="251"/>
    </location>
</feature>
<comment type="caution">
    <text evidence="2">The sequence shown here is derived from an EMBL/GenBank/DDBJ whole genome shotgun (WGS) entry which is preliminary data.</text>
</comment>
<dbReference type="PANTHER" id="PTHR35686">
    <property type="entry name" value="KINETOCHORE PROTEIN"/>
    <property type="match status" value="1"/>
</dbReference>
<reference evidence="2 3" key="1">
    <citation type="submission" date="2024-03" db="EMBL/GenBank/DDBJ databases">
        <authorList>
            <person name="Martinez-Hernandez J."/>
        </authorList>
    </citation>
    <scope>NUCLEOTIDE SEQUENCE [LARGE SCALE GENOMIC DNA]</scope>
</reference>
<dbReference type="Proteomes" id="UP001497480">
    <property type="component" value="Unassembled WGS sequence"/>
</dbReference>
<accession>A0AAV1W098</accession>
<dbReference type="EMBL" id="CAXHTB010000002">
    <property type="protein sequence ID" value="CAL0302438.1"/>
    <property type="molecule type" value="Genomic_DNA"/>
</dbReference>
<sequence length="413" mass="45641">MWRQNIFSDNPNSDHSISDEEDVEAFDDVVSLNASGSAFSKEELPLTVRLDLLKGMRDQKSAGKASSSSFEKPAGSPFEDDEVEVPDFKEAEISNISGEIVANSSDEEVISDDESHKYARFGVSISKYDRLPEIFKAVDPGASATLDGNHLEGEGKIKINSDSEPAESEAHAHGANLPSMADLFDKMQDKTNLYFTHDCQRKGKTAHQKSSRFQSLNTIVDSEDSPEPVGSGSSSDNEVSEQKMKFTSPGKKMQTIADRFQEALGSSSVINDGNNVPALNSFRSGIFEKLQQVMQKEKETDMNFWKQLQTGASELGCVDIKIISRYLDGKLIVCLCSFAKNIENFLLPDSSEVTGIDGREGRQVTVIFNPRVCYNVDLEVGSLIRIHPPWKEVQVGHDNIILCTYFSEIPPTF</sequence>
<evidence type="ECO:0000313" key="2">
    <source>
        <dbReference type="EMBL" id="CAL0302438.1"/>
    </source>
</evidence>
<feature type="region of interest" description="Disordered" evidence="1">
    <location>
        <begin position="59"/>
        <end position="84"/>
    </location>
</feature>
<name>A0AAV1W098_LUPLU</name>
<dbReference type="PANTHER" id="PTHR35686:SF1">
    <property type="entry name" value="KINETOCHORE PROTEIN"/>
    <property type="match status" value="1"/>
</dbReference>
<feature type="compositionally biased region" description="Polar residues" evidence="1">
    <location>
        <begin position="211"/>
        <end position="220"/>
    </location>
</feature>
<keyword evidence="3" id="KW-1185">Reference proteome</keyword>
<gene>
    <name evidence="2" type="ORF">LLUT_LOCUS3498</name>
</gene>
<proteinExistence type="predicted"/>
<protein>
    <submittedName>
        <fullName evidence="2">Uncharacterized protein</fullName>
    </submittedName>
</protein>
<dbReference type="AlphaFoldDB" id="A0AAV1W098"/>
<evidence type="ECO:0000256" key="1">
    <source>
        <dbReference type="SAM" id="MobiDB-lite"/>
    </source>
</evidence>
<feature type="compositionally biased region" description="Polar residues" evidence="1">
    <location>
        <begin position="1"/>
        <end position="15"/>
    </location>
</feature>
<organism evidence="2 3">
    <name type="scientific">Lupinus luteus</name>
    <name type="common">European yellow lupine</name>
    <dbReference type="NCBI Taxonomy" id="3873"/>
    <lineage>
        <taxon>Eukaryota</taxon>
        <taxon>Viridiplantae</taxon>
        <taxon>Streptophyta</taxon>
        <taxon>Embryophyta</taxon>
        <taxon>Tracheophyta</taxon>
        <taxon>Spermatophyta</taxon>
        <taxon>Magnoliopsida</taxon>
        <taxon>eudicotyledons</taxon>
        <taxon>Gunneridae</taxon>
        <taxon>Pentapetalae</taxon>
        <taxon>rosids</taxon>
        <taxon>fabids</taxon>
        <taxon>Fabales</taxon>
        <taxon>Fabaceae</taxon>
        <taxon>Papilionoideae</taxon>
        <taxon>50 kb inversion clade</taxon>
        <taxon>genistoids sensu lato</taxon>
        <taxon>core genistoids</taxon>
        <taxon>Genisteae</taxon>
        <taxon>Lupinus</taxon>
    </lineage>
</organism>
<feature type="region of interest" description="Disordered" evidence="1">
    <location>
        <begin position="1"/>
        <end position="21"/>
    </location>
</feature>